<feature type="transmembrane region" description="Helical" evidence="8">
    <location>
        <begin position="25"/>
        <end position="43"/>
    </location>
</feature>
<organism evidence="9 10">
    <name type="scientific">Hebeloma cylindrosporum</name>
    <dbReference type="NCBI Taxonomy" id="76867"/>
    <lineage>
        <taxon>Eukaryota</taxon>
        <taxon>Fungi</taxon>
        <taxon>Dikarya</taxon>
        <taxon>Basidiomycota</taxon>
        <taxon>Agaricomycotina</taxon>
        <taxon>Agaricomycetes</taxon>
        <taxon>Agaricomycetidae</taxon>
        <taxon>Agaricales</taxon>
        <taxon>Agaricineae</taxon>
        <taxon>Hymenogastraceae</taxon>
        <taxon>Hebeloma</taxon>
    </lineage>
</organism>
<keyword evidence="4 8" id="KW-0812">Transmembrane</keyword>
<keyword evidence="5 8" id="KW-1133">Transmembrane helix</keyword>
<keyword evidence="7 8" id="KW-0472">Membrane</keyword>
<keyword evidence="10" id="KW-1185">Reference proteome</keyword>
<dbReference type="PANTHER" id="PTHR33281:SF19">
    <property type="entry name" value="VOLTAGE-DEPENDENT ANION CHANNEL-FORMING PROTEIN YNEE"/>
    <property type="match status" value="1"/>
</dbReference>
<accession>A0A0C3CE32</accession>
<evidence type="ECO:0000256" key="5">
    <source>
        <dbReference type="ARBA" id="ARBA00022989"/>
    </source>
</evidence>
<evidence type="ECO:0000313" key="10">
    <source>
        <dbReference type="Proteomes" id="UP000053424"/>
    </source>
</evidence>
<dbReference type="PANTHER" id="PTHR33281">
    <property type="entry name" value="UPF0187 PROTEIN YNEE"/>
    <property type="match status" value="1"/>
</dbReference>
<dbReference type="OrthoDB" id="1368at2759"/>
<feature type="transmembrane region" description="Helical" evidence="8">
    <location>
        <begin position="383"/>
        <end position="401"/>
    </location>
</feature>
<dbReference type="GO" id="GO:0005254">
    <property type="term" value="F:chloride channel activity"/>
    <property type="evidence" value="ECO:0007669"/>
    <property type="project" value="InterPro"/>
</dbReference>
<evidence type="ECO:0000256" key="8">
    <source>
        <dbReference type="SAM" id="Phobius"/>
    </source>
</evidence>
<dbReference type="EMBL" id="KN831778">
    <property type="protein sequence ID" value="KIM42479.1"/>
    <property type="molecule type" value="Genomic_DNA"/>
</dbReference>
<evidence type="ECO:0000256" key="1">
    <source>
        <dbReference type="ARBA" id="ARBA00004651"/>
    </source>
</evidence>
<evidence type="ECO:0000256" key="4">
    <source>
        <dbReference type="ARBA" id="ARBA00022692"/>
    </source>
</evidence>
<keyword evidence="2" id="KW-0813">Transport</keyword>
<dbReference type="STRING" id="686832.A0A0C3CE32"/>
<dbReference type="Proteomes" id="UP000053424">
    <property type="component" value="Unassembled WGS sequence"/>
</dbReference>
<evidence type="ECO:0000256" key="6">
    <source>
        <dbReference type="ARBA" id="ARBA00023065"/>
    </source>
</evidence>
<evidence type="ECO:0000256" key="3">
    <source>
        <dbReference type="ARBA" id="ARBA00022475"/>
    </source>
</evidence>
<evidence type="ECO:0000256" key="2">
    <source>
        <dbReference type="ARBA" id="ARBA00022448"/>
    </source>
</evidence>
<protein>
    <submittedName>
        <fullName evidence="9">Uncharacterized protein</fullName>
    </submittedName>
</protein>
<gene>
    <name evidence="9" type="ORF">M413DRAFT_134850</name>
</gene>
<dbReference type="AlphaFoldDB" id="A0A0C3CE32"/>
<keyword evidence="6" id="KW-0406">Ion transport</keyword>
<keyword evidence="3" id="KW-1003">Cell membrane</keyword>
<reference evidence="9 10" key="1">
    <citation type="submission" date="2014-04" db="EMBL/GenBank/DDBJ databases">
        <authorList>
            <consortium name="DOE Joint Genome Institute"/>
            <person name="Kuo A."/>
            <person name="Gay G."/>
            <person name="Dore J."/>
            <person name="Kohler A."/>
            <person name="Nagy L.G."/>
            <person name="Floudas D."/>
            <person name="Copeland A."/>
            <person name="Barry K.W."/>
            <person name="Cichocki N."/>
            <person name="Veneault-Fourrey C."/>
            <person name="LaButti K."/>
            <person name="Lindquist E.A."/>
            <person name="Lipzen A."/>
            <person name="Lundell T."/>
            <person name="Morin E."/>
            <person name="Murat C."/>
            <person name="Sun H."/>
            <person name="Tunlid A."/>
            <person name="Henrissat B."/>
            <person name="Grigoriev I.V."/>
            <person name="Hibbett D.S."/>
            <person name="Martin F."/>
            <person name="Nordberg H.P."/>
            <person name="Cantor M.N."/>
            <person name="Hua S.X."/>
        </authorList>
    </citation>
    <scope>NUCLEOTIDE SEQUENCE [LARGE SCALE GENOMIC DNA]</scope>
    <source>
        <strain evidence="10">h7</strain>
    </source>
</reference>
<name>A0A0C3CE32_HEBCY</name>
<dbReference type="InterPro" id="IPR044669">
    <property type="entry name" value="YneE/VCCN1/2-like"/>
</dbReference>
<dbReference type="HOGENOM" id="CLU_029790_6_1_1"/>
<sequence>MVASNPLFHGRWTAKRFGATVLDDIWQEVTLFTLFATLIVLISEKTNVSLGVSNQLLTVLGLVLGLVISFRTSSAYERYQEGRKMWTTIMVASKNLAQMIWIHVPIDRNPPTGSQSTTTPLENVIEKKTMINLIQAFAVSVKHLLRGEEGVYYEDLYPLLSFLPRYANERAGNNIDEVEKLPLWHISEAHVATTEPRQRNVRSEDATRGSDINEKTLTNRTAVNAPVGGDSGSESIAVVPLRNGNYSLPARSRTFDPEAALPRIESTHPLMPARNPPVLTMYDHFPILRLFRWIGRIVTCRFRGQAEESTMRKKRKPYSKLVEGPIPLEITLVLSNYSAWLMRNGLVQPAIASGITSNLFLLQDTVSNLERICNTPLPFAYQAHLRMSLWIYLILLPFQIYTPYGWITIPATAFASFLLLGFLEIGQEIENPFNYDYNDLDLDYFCLVIQRDLHEITTHTNPDPTSFVFSRLNVPLAPSDRRHAQELTKDGTEYYAGDASVEPGMGSIRKTLVSGWKMVDELTRKK</sequence>
<dbReference type="Pfam" id="PF25539">
    <property type="entry name" value="Bestrophin_2"/>
    <property type="match status" value="2"/>
</dbReference>
<evidence type="ECO:0000256" key="7">
    <source>
        <dbReference type="ARBA" id="ARBA00023136"/>
    </source>
</evidence>
<reference evidence="10" key="2">
    <citation type="submission" date="2015-01" db="EMBL/GenBank/DDBJ databases">
        <title>Evolutionary Origins and Diversification of the Mycorrhizal Mutualists.</title>
        <authorList>
            <consortium name="DOE Joint Genome Institute"/>
            <consortium name="Mycorrhizal Genomics Consortium"/>
            <person name="Kohler A."/>
            <person name="Kuo A."/>
            <person name="Nagy L.G."/>
            <person name="Floudas D."/>
            <person name="Copeland A."/>
            <person name="Barry K.W."/>
            <person name="Cichocki N."/>
            <person name="Veneault-Fourrey C."/>
            <person name="LaButti K."/>
            <person name="Lindquist E.A."/>
            <person name="Lipzen A."/>
            <person name="Lundell T."/>
            <person name="Morin E."/>
            <person name="Murat C."/>
            <person name="Riley R."/>
            <person name="Ohm R."/>
            <person name="Sun H."/>
            <person name="Tunlid A."/>
            <person name="Henrissat B."/>
            <person name="Grigoriev I.V."/>
            <person name="Hibbett D.S."/>
            <person name="Martin F."/>
        </authorList>
    </citation>
    <scope>NUCLEOTIDE SEQUENCE [LARGE SCALE GENOMIC DNA]</scope>
    <source>
        <strain evidence="10">h7</strain>
    </source>
</reference>
<evidence type="ECO:0000313" key="9">
    <source>
        <dbReference type="EMBL" id="KIM42479.1"/>
    </source>
</evidence>
<feature type="transmembrane region" description="Helical" evidence="8">
    <location>
        <begin position="55"/>
        <end position="76"/>
    </location>
</feature>
<proteinExistence type="predicted"/>
<dbReference type="GO" id="GO:0005886">
    <property type="term" value="C:plasma membrane"/>
    <property type="evidence" value="ECO:0007669"/>
    <property type="project" value="UniProtKB-SubCell"/>
</dbReference>
<comment type="subcellular location">
    <subcellularLocation>
        <location evidence="1">Cell membrane</location>
        <topology evidence="1">Multi-pass membrane protein</topology>
    </subcellularLocation>
</comment>